<dbReference type="InterPro" id="IPR051703">
    <property type="entry name" value="NF-kappa-B_Signaling_Reg"/>
</dbReference>
<dbReference type="GO" id="GO:0006281">
    <property type="term" value="P:DNA repair"/>
    <property type="evidence" value="ECO:0007669"/>
    <property type="project" value="UniProtKB-ARBA"/>
</dbReference>
<dbReference type="InterPro" id="IPR011604">
    <property type="entry name" value="PDDEXK-like_dom_sf"/>
</dbReference>
<keyword evidence="1" id="KW-0862">Zinc</keyword>
<dbReference type="PROSITE" id="PS50966">
    <property type="entry name" value="ZF_SWIM"/>
    <property type="match status" value="1"/>
</dbReference>
<feature type="domain" description="SWIM-type" evidence="2">
    <location>
        <begin position="60"/>
        <end position="95"/>
    </location>
</feature>
<dbReference type="Proteomes" id="UP000478052">
    <property type="component" value="Unassembled WGS sequence"/>
</dbReference>
<gene>
    <name evidence="3" type="ORF">FWK35_00026232</name>
</gene>
<dbReference type="PANTHER" id="PTHR46609">
    <property type="entry name" value="EXONUCLEASE, PHAGE-TYPE/RECB, C-TERMINAL DOMAIN-CONTAINING PROTEIN"/>
    <property type="match status" value="1"/>
</dbReference>
<dbReference type="SUPFAM" id="SSF52980">
    <property type="entry name" value="Restriction endonuclease-like"/>
    <property type="match status" value="1"/>
</dbReference>
<evidence type="ECO:0000313" key="4">
    <source>
        <dbReference type="Proteomes" id="UP000478052"/>
    </source>
</evidence>
<dbReference type="Pfam" id="PF09588">
    <property type="entry name" value="YqaJ"/>
    <property type="match status" value="1"/>
</dbReference>
<dbReference type="AlphaFoldDB" id="A0A6G0Y108"/>
<keyword evidence="1" id="KW-0863">Zinc-finger</keyword>
<keyword evidence="1" id="KW-0479">Metal-binding</keyword>
<dbReference type="CDD" id="cd22343">
    <property type="entry name" value="PDDEXK_lambda_exonuclease-like"/>
    <property type="match status" value="1"/>
</dbReference>
<dbReference type="EMBL" id="VUJU01007042">
    <property type="protein sequence ID" value="KAF0746870.1"/>
    <property type="molecule type" value="Genomic_DNA"/>
</dbReference>
<dbReference type="InterPro" id="IPR019080">
    <property type="entry name" value="YqaJ_viral_recombinase"/>
</dbReference>
<name>A0A6G0Y108_APHCR</name>
<evidence type="ECO:0000259" key="2">
    <source>
        <dbReference type="PROSITE" id="PS50966"/>
    </source>
</evidence>
<accession>A0A6G0Y108</accession>
<sequence length="382" mass="43973">MSAKSWIQLHSVYEFFKEEVKLIRRGENANNSGHVRECVFVNNNLKGIVKASMRDQTYNVEVYFSDNGDITHAKCNCTRGQVRCHHMATLLIFAYKNVSVTSASCSWSKKIPPSLVTTKTIVIHNSFKDDVFSKLTNLGSVVGLTWLLSPEPEFVPVVELEDIIRSSEFDQTSETVGQDLNSKWLVKRRYRITAINFGPILSAISRNKYNPSLFKKLIGTYKLDGIKSIQWGKENEKQGILEFEQVTNQKVTPTRLWLHKTGIIGASPDGLVGLDSIIEVKCPYKYRNELIRTSLQNDSSYIIFYDINGMICINYEHDYYAQIQGQLHIFNRSICYLTIWTIKDLVIVEIYKDPDWAENINKLVTFYFQQFIPFLNDKNVCI</sequence>
<reference evidence="3 4" key="1">
    <citation type="submission" date="2019-08" db="EMBL/GenBank/DDBJ databases">
        <title>Whole genome of Aphis craccivora.</title>
        <authorList>
            <person name="Voronova N.V."/>
            <person name="Shulinski R.S."/>
            <person name="Bandarenka Y.V."/>
            <person name="Zhorov D.G."/>
            <person name="Warner D."/>
        </authorList>
    </citation>
    <scope>NUCLEOTIDE SEQUENCE [LARGE SCALE GENOMIC DNA]</scope>
    <source>
        <strain evidence="3">180601</strain>
        <tissue evidence="3">Whole Body</tissue>
    </source>
</reference>
<comment type="caution">
    <text evidence="3">The sequence shown here is derived from an EMBL/GenBank/DDBJ whole genome shotgun (WGS) entry which is preliminary data.</text>
</comment>
<dbReference type="PANTHER" id="PTHR46609:SF8">
    <property type="entry name" value="YQAJ VIRAL RECOMBINASE DOMAIN-CONTAINING PROTEIN"/>
    <property type="match status" value="1"/>
</dbReference>
<dbReference type="InterPro" id="IPR007527">
    <property type="entry name" value="Znf_SWIM"/>
</dbReference>
<dbReference type="Gene3D" id="3.90.320.10">
    <property type="match status" value="1"/>
</dbReference>
<dbReference type="OrthoDB" id="6155932at2759"/>
<dbReference type="GO" id="GO:0008270">
    <property type="term" value="F:zinc ion binding"/>
    <property type="evidence" value="ECO:0007669"/>
    <property type="project" value="UniProtKB-KW"/>
</dbReference>
<evidence type="ECO:0000313" key="3">
    <source>
        <dbReference type="EMBL" id="KAF0746870.1"/>
    </source>
</evidence>
<protein>
    <submittedName>
        <fullName evidence="3">SWIM-type domain-containing protein</fullName>
    </submittedName>
</protein>
<keyword evidence="4" id="KW-1185">Reference proteome</keyword>
<evidence type="ECO:0000256" key="1">
    <source>
        <dbReference type="PROSITE-ProRule" id="PRU00325"/>
    </source>
</evidence>
<dbReference type="InterPro" id="IPR011335">
    <property type="entry name" value="Restrct_endonuc-II-like"/>
</dbReference>
<organism evidence="3 4">
    <name type="scientific">Aphis craccivora</name>
    <name type="common">Cowpea aphid</name>
    <dbReference type="NCBI Taxonomy" id="307492"/>
    <lineage>
        <taxon>Eukaryota</taxon>
        <taxon>Metazoa</taxon>
        <taxon>Ecdysozoa</taxon>
        <taxon>Arthropoda</taxon>
        <taxon>Hexapoda</taxon>
        <taxon>Insecta</taxon>
        <taxon>Pterygota</taxon>
        <taxon>Neoptera</taxon>
        <taxon>Paraneoptera</taxon>
        <taxon>Hemiptera</taxon>
        <taxon>Sternorrhyncha</taxon>
        <taxon>Aphidomorpha</taxon>
        <taxon>Aphidoidea</taxon>
        <taxon>Aphididae</taxon>
        <taxon>Aphidini</taxon>
        <taxon>Aphis</taxon>
        <taxon>Aphis</taxon>
    </lineage>
</organism>
<proteinExistence type="predicted"/>